<accession>A0AAP0RKX8</accession>
<dbReference type="EMBL" id="JBBPBK010000008">
    <property type="protein sequence ID" value="KAK9279318.1"/>
    <property type="molecule type" value="Genomic_DNA"/>
</dbReference>
<proteinExistence type="predicted"/>
<comment type="caution">
    <text evidence="1">The sequence shown here is derived from an EMBL/GenBank/DDBJ whole genome shotgun (WGS) entry which is preliminary data.</text>
</comment>
<evidence type="ECO:0000313" key="2">
    <source>
        <dbReference type="Proteomes" id="UP001415857"/>
    </source>
</evidence>
<sequence length="71" mass="7907">MAVINPNQMRGDSRASRADRWCSSMADGRSMVRFWRAKNRDEVDLAFIDWALEGRGDGGGYAGRSAPVDRS</sequence>
<gene>
    <name evidence="1" type="ORF">L1049_012997</name>
</gene>
<organism evidence="1 2">
    <name type="scientific">Liquidambar formosana</name>
    <name type="common">Formosan gum</name>
    <dbReference type="NCBI Taxonomy" id="63359"/>
    <lineage>
        <taxon>Eukaryota</taxon>
        <taxon>Viridiplantae</taxon>
        <taxon>Streptophyta</taxon>
        <taxon>Embryophyta</taxon>
        <taxon>Tracheophyta</taxon>
        <taxon>Spermatophyta</taxon>
        <taxon>Magnoliopsida</taxon>
        <taxon>eudicotyledons</taxon>
        <taxon>Gunneridae</taxon>
        <taxon>Pentapetalae</taxon>
        <taxon>Saxifragales</taxon>
        <taxon>Altingiaceae</taxon>
        <taxon>Liquidambar</taxon>
    </lineage>
</organism>
<dbReference type="AlphaFoldDB" id="A0AAP0RKX8"/>
<keyword evidence="2" id="KW-1185">Reference proteome</keyword>
<name>A0AAP0RKX8_LIQFO</name>
<reference evidence="1 2" key="1">
    <citation type="journal article" date="2024" name="Plant J.">
        <title>Genome sequences and population genomics reveal climatic adaptation and genomic divergence between two closely related sweetgum species.</title>
        <authorList>
            <person name="Xu W.Q."/>
            <person name="Ren C.Q."/>
            <person name="Zhang X.Y."/>
            <person name="Comes H.P."/>
            <person name="Liu X.H."/>
            <person name="Li Y.G."/>
            <person name="Kettle C.J."/>
            <person name="Jalonen R."/>
            <person name="Gaisberger H."/>
            <person name="Ma Y.Z."/>
            <person name="Qiu Y.X."/>
        </authorList>
    </citation>
    <scope>NUCLEOTIDE SEQUENCE [LARGE SCALE GENOMIC DNA]</scope>
    <source>
        <strain evidence="1">Hangzhou</strain>
    </source>
</reference>
<evidence type="ECO:0000313" key="1">
    <source>
        <dbReference type="EMBL" id="KAK9279318.1"/>
    </source>
</evidence>
<dbReference type="Proteomes" id="UP001415857">
    <property type="component" value="Unassembled WGS sequence"/>
</dbReference>
<protein>
    <submittedName>
        <fullName evidence="1">Uncharacterized protein</fullName>
    </submittedName>
</protein>